<dbReference type="SMART" id="SM00331">
    <property type="entry name" value="PP2C_SIG"/>
    <property type="match status" value="1"/>
</dbReference>
<evidence type="ECO:0000256" key="2">
    <source>
        <dbReference type="SAM" id="Phobius"/>
    </source>
</evidence>
<evidence type="ECO:0000313" key="4">
    <source>
        <dbReference type="EMBL" id="MDT0274279.1"/>
    </source>
</evidence>
<accession>A0ABU2K2D7</accession>
<dbReference type="PANTHER" id="PTHR43156">
    <property type="entry name" value="STAGE II SPORULATION PROTEIN E-RELATED"/>
    <property type="match status" value="1"/>
</dbReference>
<feature type="domain" description="PPM-type phosphatase" evidence="3">
    <location>
        <begin position="130"/>
        <end position="346"/>
    </location>
</feature>
<protein>
    <submittedName>
        <fullName evidence="4">PP2C family protein-serine/threonine phosphatase</fullName>
        <ecNumber evidence="4">3.1.3.16</ecNumber>
    </submittedName>
</protein>
<dbReference type="Proteomes" id="UP001183222">
    <property type="component" value="Unassembled WGS sequence"/>
</dbReference>
<keyword evidence="5" id="KW-1185">Reference proteome</keyword>
<gene>
    <name evidence="4" type="ORF">RM425_00030</name>
</gene>
<sequence>MPFAVLTIVALIDILMGRDRAILTLVVIAPLVAATALGRRATLAYGALAVVVAALLGIYDQLYTGNQFAAQLIRLAGIAAGTAAAVVASTLRLRREAEMARLGQEAAAARAVLETAETLQRHLLGDPPSLPGLQSAVRYVPAGRHAQVGGDWYDGFGVPDGGTVLVIGDVAGHDGKAAATMAEVRGMLRAIAQTSSGSPAAVLTGLDRVLTTRRRPTLITVVVAAVDGGDGTATLRWSNAGHPAPILVRRDGSTELLARAPELLLGIDPAAPRLDHQLSLRPGDTVFFYTDGLVERRGSTLDEGTDWLIAELERRGRQPLDELCDGLLTELGGRTDDDVAVLAVRVPVDLRR</sequence>
<organism evidence="4 5">
    <name type="scientific">Blastococcus goldschmidtiae</name>
    <dbReference type="NCBI Taxonomy" id="3075546"/>
    <lineage>
        <taxon>Bacteria</taxon>
        <taxon>Bacillati</taxon>
        <taxon>Actinomycetota</taxon>
        <taxon>Actinomycetes</taxon>
        <taxon>Geodermatophilales</taxon>
        <taxon>Geodermatophilaceae</taxon>
        <taxon>Blastococcus</taxon>
    </lineage>
</organism>
<dbReference type="Gene3D" id="3.60.40.10">
    <property type="entry name" value="PPM-type phosphatase domain"/>
    <property type="match status" value="1"/>
</dbReference>
<dbReference type="EMBL" id="JAVREI010000001">
    <property type="protein sequence ID" value="MDT0274279.1"/>
    <property type="molecule type" value="Genomic_DNA"/>
</dbReference>
<evidence type="ECO:0000259" key="3">
    <source>
        <dbReference type="SMART" id="SM00331"/>
    </source>
</evidence>
<feature type="transmembrane region" description="Helical" evidence="2">
    <location>
        <begin position="44"/>
        <end position="62"/>
    </location>
</feature>
<dbReference type="InterPro" id="IPR052016">
    <property type="entry name" value="Bact_Sigma-Reg"/>
</dbReference>
<evidence type="ECO:0000256" key="1">
    <source>
        <dbReference type="ARBA" id="ARBA00022801"/>
    </source>
</evidence>
<dbReference type="GO" id="GO:0004722">
    <property type="term" value="F:protein serine/threonine phosphatase activity"/>
    <property type="evidence" value="ECO:0007669"/>
    <property type="project" value="UniProtKB-EC"/>
</dbReference>
<feature type="transmembrane region" description="Helical" evidence="2">
    <location>
        <begin position="20"/>
        <end position="37"/>
    </location>
</feature>
<proteinExistence type="predicted"/>
<keyword evidence="2" id="KW-0472">Membrane</keyword>
<dbReference type="InterPro" id="IPR001932">
    <property type="entry name" value="PPM-type_phosphatase-like_dom"/>
</dbReference>
<dbReference type="PANTHER" id="PTHR43156:SF2">
    <property type="entry name" value="STAGE II SPORULATION PROTEIN E"/>
    <property type="match status" value="1"/>
</dbReference>
<keyword evidence="2" id="KW-0812">Transmembrane</keyword>
<reference evidence="5" key="1">
    <citation type="submission" date="2023-07" db="EMBL/GenBank/DDBJ databases">
        <title>30 novel species of actinomycetes from the DSMZ collection.</title>
        <authorList>
            <person name="Nouioui I."/>
        </authorList>
    </citation>
    <scope>NUCLEOTIDE SEQUENCE [LARGE SCALE GENOMIC DNA]</scope>
    <source>
        <strain evidence="5">DSM 46792</strain>
    </source>
</reference>
<dbReference type="EC" id="3.1.3.16" evidence="4"/>
<dbReference type="Pfam" id="PF07228">
    <property type="entry name" value="SpoIIE"/>
    <property type="match status" value="1"/>
</dbReference>
<evidence type="ECO:0000313" key="5">
    <source>
        <dbReference type="Proteomes" id="UP001183222"/>
    </source>
</evidence>
<name>A0ABU2K2D7_9ACTN</name>
<dbReference type="RefSeq" id="WP_311343133.1">
    <property type="nucleotide sequence ID" value="NZ_JAVREI010000001.1"/>
</dbReference>
<keyword evidence="1 4" id="KW-0378">Hydrolase</keyword>
<dbReference type="SUPFAM" id="SSF81606">
    <property type="entry name" value="PP2C-like"/>
    <property type="match status" value="1"/>
</dbReference>
<feature type="transmembrane region" description="Helical" evidence="2">
    <location>
        <begin position="68"/>
        <end position="91"/>
    </location>
</feature>
<keyword evidence="2" id="KW-1133">Transmembrane helix</keyword>
<comment type="caution">
    <text evidence="4">The sequence shown here is derived from an EMBL/GenBank/DDBJ whole genome shotgun (WGS) entry which is preliminary data.</text>
</comment>
<dbReference type="InterPro" id="IPR036457">
    <property type="entry name" value="PPM-type-like_dom_sf"/>
</dbReference>